<dbReference type="Proteomes" id="UP000054279">
    <property type="component" value="Unassembled WGS sequence"/>
</dbReference>
<sequence length="251" mass="29386">MLVKESENFEYLYFLPISPSYGAGTSNENPVFLEGVKALDFTRLLCLLYPKSLRMREKIDHNWREEEWTSILRLSSKWSMPNVRKLAIKTLAVHASSASKVFLGKEFSITPWIRQGYVELCLQATPLSEKEGERFSWQEIIKIARARERINNEVILEKPRKIDWSWTKYGQCKKFIPNHNSYHRLGHEHENADRCWVHPWCNIPEAYKNPMVHVILDEEFDLKDGAEEYGFKVQTLPDPNQAGPPLFTTLM</sequence>
<proteinExistence type="predicted"/>
<dbReference type="HOGENOM" id="CLU_1107712_0_0_1"/>
<dbReference type="OrthoDB" id="3193844at2759"/>
<accession>A0A0C9UC88</accession>
<organism evidence="1 2">
    <name type="scientific">Sphaerobolus stellatus (strain SS14)</name>
    <dbReference type="NCBI Taxonomy" id="990650"/>
    <lineage>
        <taxon>Eukaryota</taxon>
        <taxon>Fungi</taxon>
        <taxon>Dikarya</taxon>
        <taxon>Basidiomycota</taxon>
        <taxon>Agaricomycotina</taxon>
        <taxon>Agaricomycetes</taxon>
        <taxon>Phallomycetidae</taxon>
        <taxon>Geastrales</taxon>
        <taxon>Sphaerobolaceae</taxon>
        <taxon>Sphaerobolus</taxon>
    </lineage>
</organism>
<evidence type="ECO:0008006" key="3">
    <source>
        <dbReference type="Google" id="ProtNLM"/>
    </source>
</evidence>
<evidence type="ECO:0000313" key="2">
    <source>
        <dbReference type="Proteomes" id="UP000054279"/>
    </source>
</evidence>
<protein>
    <recommendedName>
        <fullName evidence="3">BTB domain-containing protein</fullName>
    </recommendedName>
</protein>
<reference evidence="1 2" key="1">
    <citation type="submission" date="2014-06" db="EMBL/GenBank/DDBJ databases">
        <title>Evolutionary Origins and Diversification of the Mycorrhizal Mutualists.</title>
        <authorList>
            <consortium name="DOE Joint Genome Institute"/>
            <consortium name="Mycorrhizal Genomics Consortium"/>
            <person name="Kohler A."/>
            <person name="Kuo A."/>
            <person name="Nagy L.G."/>
            <person name="Floudas D."/>
            <person name="Copeland A."/>
            <person name="Barry K.W."/>
            <person name="Cichocki N."/>
            <person name="Veneault-Fourrey C."/>
            <person name="LaButti K."/>
            <person name="Lindquist E.A."/>
            <person name="Lipzen A."/>
            <person name="Lundell T."/>
            <person name="Morin E."/>
            <person name="Murat C."/>
            <person name="Riley R."/>
            <person name="Ohm R."/>
            <person name="Sun H."/>
            <person name="Tunlid A."/>
            <person name="Henrissat B."/>
            <person name="Grigoriev I.V."/>
            <person name="Hibbett D.S."/>
            <person name="Martin F."/>
        </authorList>
    </citation>
    <scope>NUCLEOTIDE SEQUENCE [LARGE SCALE GENOMIC DNA]</scope>
    <source>
        <strain evidence="1 2">SS14</strain>
    </source>
</reference>
<keyword evidence="2" id="KW-1185">Reference proteome</keyword>
<evidence type="ECO:0000313" key="1">
    <source>
        <dbReference type="EMBL" id="KIJ22705.1"/>
    </source>
</evidence>
<name>A0A0C9UC88_SPHS4</name>
<gene>
    <name evidence="1" type="ORF">M422DRAFT_39959</name>
</gene>
<dbReference type="EMBL" id="KN838000">
    <property type="protein sequence ID" value="KIJ22705.1"/>
    <property type="molecule type" value="Genomic_DNA"/>
</dbReference>
<dbReference type="AlphaFoldDB" id="A0A0C9UC88"/>